<dbReference type="AlphaFoldDB" id="A0AAV5JH84"/>
<proteinExistence type="predicted"/>
<name>A0AAV5JH84_9ROSI</name>
<evidence type="ECO:0000313" key="2">
    <source>
        <dbReference type="EMBL" id="GKV10877.1"/>
    </source>
</evidence>
<accession>A0AAV5JH84</accession>
<dbReference type="Proteomes" id="UP001054252">
    <property type="component" value="Unassembled WGS sequence"/>
</dbReference>
<evidence type="ECO:0000256" key="1">
    <source>
        <dbReference type="SAM" id="MobiDB-lite"/>
    </source>
</evidence>
<protein>
    <submittedName>
        <fullName evidence="2">Uncharacterized protein</fullName>
    </submittedName>
</protein>
<organism evidence="2 3">
    <name type="scientific">Rubroshorea leprosula</name>
    <dbReference type="NCBI Taxonomy" id="152421"/>
    <lineage>
        <taxon>Eukaryota</taxon>
        <taxon>Viridiplantae</taxon>
        <taxon>Streptophyta</taxon>
        <taxon>Embryophyta</taxon>
        <taxon>Tracheophyta</taxon>
        <taxon>Spermatophyta</taxon>
        <taxon>Magnoliopsida</taxon>
        <taxon>eudicotyledons</taxon>
        <taxon>Gunneridae</taxon>
        <taxon>Pentapetalae</taxon>
        <taxon>rosids</taxon>
        <taxon>malvids</taxon>
        <taxon>Malvales</taxon>
        <taxon>Dipterocarpaceae</taxon>
        <taxon>Rubroshorea</taxon>
    </lineage>
</organism>
<gene>
    <name evidence="2" type="ORF">SLEP1_g22185</name>
</gene>
<sequence>MLRFEPRASNEGLGLILILDDDEVSSKAKVAKNVEALMKNMGEALVMKMDKALTKNMDEALAKLRVCYKIIVGEVDKLLDDKVGIQVTTNKDKGKKAIKEASPKSSKNSDVKSTKSDEASKEKGMPYLVAALKESIPNKDKMDVDEPTISISMKAVNSGKIMSLDTSFSVSAKHMEVTPFVEMDKKSFHLCKDAIDDDKSINFEVRATRAGEGEPWQRQVRHGLEWQGWQLG</sequence>
<evidence type="ECO:0000313" key="3">
    <source>
        <dbReference type="Proteomes" id="UP001054252"/>
    </source>
</evidence>
<feature type="region of interest" description="Disordered" evidence="1">
    <location>
        <begin position="90"/>
        <end position="120"/>
    </location>
</feature>
<comment type="caution">
    <text evidence="2">The sequence shown here is derived from an EMBL/GenBank/DDBJ whole genome shotgun (WGS) entry which is preliminary data.</text>
</comment>
<reference evidence="2 3" key="1">
    <citation type="journal article" date="2021" name="Commun. Biol.">
        <title>The genome of Shorea leprosula (Dipterocarpaceae) highlights the ecological relevance of drought in aseasonal tropical rainforests.</title>
        <authorList>
            <person name="Ng K.K.S."/>
            <person name="Kobayashi M.J."/>
            <person name="Fawcett J.A."/>
            <person name="Hatakeyama M."/>
            <person name="Paape T."/>
            <person name="Ng C.H."/>
            <person name="Ang C.C."/>
            <person name="Tnah L.H."/>
            <person name="Lee C.T."/>
            <person name="Nishiyama T."/>
            <person name="Sese J."/>
            <person name="O'Brien M.J."/>
            <person name="Copetti D."/>
            <person name="Mohd Noor M.I."/>
            <person name="Ong R.C."/>
            <person name="Putra M."/>
            <person name="Sireger I.Z."/>
            <person name="Indrioko S."/>
            <person name="Kosugi Y."/>
            <person name="Izuno A."/>
            <person name="Isagi Y."/>
            <person name="Lee S.L."/>
            <person name="Shimizu K.K."/>
        </authorList>
    </citation>
    <scope>NUCLEOTIDE SEQUENCE [LARGE SCALE GENOMIC DNA]</scope>
    <source>
        <strain evidence="2">214</strain>
    </source>
</reference>
<dbReference type="EMBL" id="BPVZ01000033">
    <property type="protein sequence ID" value="GKV10877.1"/>
    <property type="molecule type" value="Genomic_DNA"/>
</dbReference>
<keyword evidence="3" id="KW-1185">Reference proteome</keyword>